<dbReference type="CDD" id="cd01299">
    <property type="entry name" value="Met_dep_hydrolase_A"/>
    <property type="match status" value="1"/>
</dbReference>
<dbReference type="SUPFAM" id="SSF51338">
    <property type="entry name" value="Composite domain of metallo-dependent hydrolases"/>
    <property type="match status" value="2"/>
</dbReference>
<dbReference type="EMBL" id="PDLM01000017">
    <property type="protein sequence ID" value="RDW58600.1"/>
    <property type="molecule type" value="Genomic_DNA"/>
</dbReference>
<dbReference type="InterPro" id="IPR011059">
    <property type="entry name" value="Metal-dep_hydrolase_composite"/>
</dbReference>
<accession>A0A3D8QAA2</accession>
<dbReference type="PANTHER" id="PTHR43135">
    <property type="entry name" value="ALPHA-D-RIBOSE 1-METHYLPHOSPHONATE 5-TRIPHOSPHATE DIPHOSPHATASE"/>
    <property type="match status" value="1"/>
</dbReference>
<comment type="caution">
    <text evidence="2">The sequence shown here is derived from an EMBL/GenBank/DDBJ whole genome shotgun (WGS) entry which is preliminary data.</text>
</comment>
<feature type="domain" description="Amidohydrolase-related" evidence="1">
    <location>
        <begin position="113"/>
        <end position="470"/>
    </location>
</feature>
<dbReference type="InterPro" id="IPR057744">
    <property type="entry name" value="OTAase-like"/>
</dbReference>
<proteinExistence type="predicted"/>
<dbReference type="SUPFAM" id="SSF51556">
    <property type="entry name" value="Metallo-dependent hydrolases"/>
    <property type="match status" value="1"/>
</dbReference>
<dbReference type="InterPro" id="IPR006680">
    <property type="entry name" value="Amidohydro-rel"/>
</dbReference>
<dbReference type="InterPro" id="IPR032466">
    <property type="entry name" value="Metal_Hydrolase"/>
</dbReference>
<name>A0A3D8QAA2_9HELO</name>
<keyword evidence="3" id="KW-1185">Reference proteome</keyword>
<gene>
    <name evidence="2" type="ORF">BP6252_13076</name>
</gene>
<dbReference type="InterPro" id="IPR051781">
    <property type="entry name" value="Metallo-dep_Hydrolase"/>
</dbReference>
<dbReference type="OrthoDB" id="5595695at2759"/>
<dbReference type="PANTHER" id="PTHR43135:SF3">
    <property type="entry name" value="ALPHA-D-RIBOSE 1-METHYLPHOSPHONATE 5-TRIPHOSPHATE DIPHOSPHATASE"/>
    <property type="match status" value="1"/>
</dbReference>
<protein>
    <recommendedName>
        <fullName evidence="1">Amidohydrolase-related domain-containing protein</fullName>
    </recommendedName>
</protein>
<evidence type="ECO:0000313" key="3">
    <source>
        <dbReference type="Proteomes" id="UP000256645"/>
    </source>
</evidence>
<evidence type="ECO:0000259" key="1">
    <source>
        <dbReference type="Pfam" id="PF01979"/>
    </source>
</evidence>
<dbReference type="STRING" id="1849047.A0A3D8QAA2"/>
<reference evidence="2 3" key="1">
    <citation type="journal article" date="2018" name="IMA Fungus">
        <title>IMA Genome-F 9: Draft genome sequence of Annulohypoxylon stygium, Aspergillus mulundensis, Berkeleyomyces basicola (syn. Thielaviopsis basicola), Ceratocystis smalleyi, two Cercospora beticola strains, Coleophoma cylindrospora, Fusarium fracticaudum, Phialophora cf. hyalina, and Morchella septimelata.</title>
        <authorList>
            <person name="Wingfield B.D."/>
            <person name="Bills G.F."/>
            <person name="Dong Y."/>
            <person name="Huang W."/>
            <person name="Nel W.J."/>
            <person name="Swalarsk-Parry B.S."/>
            <person name="Vaghefi N."/>
            <person name="Wilken P.M."/>
            <person name="An Z."/>
            <person name="de Beer Z.W."/>
            <person name="De Vos L."/>
            <person name="Chen L."/>
            <person name="Duong T.A."/>
            <person name="Gao Y."/>
            <person name="Hammerbacher A."/>
            <person name="Kikkert J.R."/>
            <person name="Li Y."/>
            <person name="Li H."/>
            <person name="Li K."/>
            <person name="Li Q."/>
            <person name="Liu X."/>
            <person name="Ma X."/>
            <person name="Naidoo K."/>
            <person name="Pethybridge S.J."/>
            <person name="Sun J."/>
            <person name="Steenkamp E.T."/>
            <person name="van der Nest M.A."/>
            <person name="van Wyk S."/>
            <person name="Wingfield M.J."/>
            <person name="Xiong C."/>
            <person name="Yue Q."/>
            <person name="Zhang X."/>
        </authorList>
    </citation>
    <scope>NUCLEOTIDE SEQUENCE [LARGE SCALE GENOMIC DNA]</scope>
    <source>
        <strain evidence="2 3">BP6252</strain>
    </source>
</reference>
<dbReference type="AlphaFoldDB" id="A0A3D8QAA2"/>
<dbReference type="GO" id="GO:0016810">
    <property type="term" value="F:hydrolase activity, acting on carbon-nitrogen (but not peptide) bonds"/>
    <property type="evidence" value="ECO:0007669"/>
    <property type="project" value="InterPro"/>
</dbReference>
<dbReference type="Pfam" id="PF01979">
    <property type="entry name" value="Amidohydro_1"/>
    <property type="match status" value="1"/>
</dbReference>
<sequence length="482" mass="51676">MVSQKQTFHLPFHHLPLPQEQHAVTTAPSGIQVYPTPFGMGMGIRPLAVPAPEAREAKITIIYADVLIPGDGEPLADAALVISDKTIAYVGSPAAIPKRYLRSNRQTSHHVPVLMPGLWDAHIHFGGVDNFYFDYTAFLATHPASAGARLARDCWEALQRGYTSVRDVAGYGCEVSRAIIDGSIVGPNIYACGGGLSQTGGHGDVFGMPVSDVYAHFGVQSPPYEAGQICIVDGVDEARRAVRMQIRRGAKVIKVMASGGVMSRDDNPMYAQFAPEELRVIVEEAGRQGRIVAAHCHGKAGIMAALEAGCKTLEHVSFADAEVFALMKEKKVAYVATRWVIDMMLETKGIGMVPESWAKLKMTAAAHLEAYQGAIKAGVPMVMGIDGPPGAWSAYELEAAVKAGMTPLEAIKAATANGPLCVGTEMAPLTGQLQVGYEADIIALEENPIKDIRVLQDEKVITHVWKTGRLYKGPGVGPWGEK</sequence>
<dbReference type="Proteomes" id="UP000256645">
    <property type="component" value="Unassembled WGS sequence"/>
</dbReference>
<organism evidence="2 3">
    <name type="scientific">Coleophoma cylindrospora</name>
    <dbReference type="NCBI Taxonomy" id="1849047"/>
    <lineage>
        <taxon>Eukaryota</taxon>
        <taxon>Fungi</taxon>
        <taxon>Dikarya</taxon>
        <taxon>Ascomycota</taxon>
        <taxon>Pezizomycotina</taxon>
        <taxon>Leotiomycetes</taxon>
        <taxon>Helotiales</taxon>
        <taxon>Dermateaceae</taxon>
        <taxon>Coleophoma</taxon>
    </lineage>
</organism>
<evidence type="ECO:0000313" key="2">
    <source>
        <dbReference type="EMBL" id="RDW58600.1"/>
    </source>
</evidence>
<dbReference type="Gene3D" id="3.20.20.140">
    <property type="entry name" value="Metal-dependent hydrolases"/>
    <property type="match status" value="1"/>
</dbReference>